<dbReference type="AlphaFoldDB" id="A0A938B1A9"/>
<proteinExistence type="predicted"/>
<feature type="domain" description="ABC transporter" evidence="6">
    <location>
        <begin position="4"/>
        <end position="239"/>
    </location>
</feature>
<keyword evidence="3 7" id="KW-0067">ATP-binding</keyword>
<evidence type="ECO:0000256" key="5">
    <source>
        <dbReference type="ARBA" id="ARBA00037066"/>
    </source>
</evidence>
<dbReference type="FunFam" id="3.40.50.300:FF:000134">
    <property type="entry name" value="Iron-enterobactin ABC transporter ATP-binding protein"/>
    <property type="match status" value="1"/>
</dbReference>
<keyword evidence="4" id="KW-1278">Translocase</keyword>
<evidence type="ECO:0000259" key="6">
    <source>
        <dbReference type="PROSITE" id="PS50893"/>
    </source>
</evidence>
<organism evidence="7 8">
    <name type="scientific">Tectimicrobiota bacterium</name>
    <dbReference type="NCBI Taxonomy" id="2528274"/>
    <lineage>
        <taxon>Bacteria</taxon>
        <taxon>Pseudomonadati</taxon>
        <taxon>Nitrospinota/Tectimicrobiota group</taxon>
        <taxon>Candidatus Tectimicrobiota</taxon>
    </lineage>
</organism>
<dbReference type="SUPFAM" id="SSF52540">
    <property type="entry name" value="P-loop containing nucleoside triphosphate hydrolases"/>
    <property type="match status" value="1"/>
</dbReference>
<accession>A0A938B1A9</accession>
<evidence type="ECO:0000313" key="8">
    <source>
        <dbReference type="Proteomes" id="UP000712673"/>
    </source>
</evidence>
<evidence type="ECO:0000256" key="2">
    <source>
        <dbReference type="ARBA" id="ARBA00022741"/>
    </source>
</evidence>
<keyword evidence="2" id="KW-0547">Nucleotide-binding</keyword>
<dbReference type="PROSITE" id="PS50893">
    <property type="entry name" value="ABC_TRANSPORTER_2"/>
    <property type="match status" value="1"/>
</dbReference>
<evidence type="ECO:0000313" key="7">
    <source>
        <dbReference type="EMBL" id="MBM3224727.1"/>
    </source>
</evidence>
<dbReference type="Gene3D" id="3.40.50.300">
    <property type="entry name" value="P-loop containing nucleotide triphosphate hydrolases"/>
    <property type="match status" value="1"/>
</dbReference>
<dbReference type="GO" id="GO:0016887">
    <property type="term" value="F:ATP hydrolysis activity"/>
    <property type="evidence" value="ECO:0007669"/>
    <property type="project" value="InterPro"/>
</dbReference>
<protein>
    <submittedName>
        <fullName evidence="7">ABC transporter ATP-binding protein</fullName>
    </submittedName>
</protein>
<dbReference type="PANTHER" id="PTHR42794">
    <property type="entry name" value="HEMIN IMPORT ATP-BINDING PROTEIN HMUV"/>
    <property type="match status" value="1"/>
</dbReference>
<evidence type="ECO:0000256" key="1">
    <source>
        <dbReference type="ARBA" id="ARBA00022448"/>
    </source>
</evidence>
<sequence length="266" mass="29358">MSVLTLHNAGVAMAGHWLLRETSVTLRPGEITAFLGPNGSGKTTLLRLLAGLLPPSTGYVTLHDRDLRTLSRRDLAQRLAFVPQDTHINVAFTVREMVEMGRHPHLRRLTRLRPADHAAVDAALRRADIWHLAARPVVELSGGERQRVLIARSLATQADVLLLDEPTASLDIAHALDVLDLCHELAGEGKTIGLALHDINAAARYATQLVLLRAGRLITQGRPETVLHATQLNQVFDVCTDRIQATDGTPVFRFYRDRQQHSTFAL</sequence>
<dbReference type="PANTHER" id="PTHR42794:SF1">
    <property type="entry name" value="HEMIN IMPORT ATP-BINDING PROTEIN HMUV"/>
    <property type="match status" value="1"/>
</dbReference>
<evidence type="ECO:0000256" key="3">
    <source>
        <dbReference type="ARBA" id="ARBA00022840"/>
    </source>
</evidence>
<dbReference type="CDD" id="cd03214">
    <property type="entry name" value="ABC_Iron-Siderophores_B12_Hemin"/>
    <property type="match status" value="1"/>
</dbReference>
<dbReference type="InterPro" id="IPR017871">
    <property type="entry name" value="ABC_transporter-like_CS"/>
</dbReference>
<dbReference type="GO" id="GO:0005524">
    <property type="term" value="F:ATP binding"/>
    <property type="evidence" value="ECO:0007669"/>
    <property type="project" value="UniProtKB-KW"/>
</dbReference>
<dbReference type="Proteomes" id="UP000712673">
    <property type="component" value="Unassembled WGS sequence"/>
</dbReference>
<evidence type="ECO:0000256" key="4">
    <source>
        <dbReference type="ARBA" id="ARBA00022967"/>
    </source>
</evidence>
<reference evidence="7" key="1">
    <citation type="submission" date="2019-03" db="EMBL/GenBank/DDBJ databases">
        <title>Lake Tanganyika Metagenome-Assembled Genomes (MAGs).</title>
        <authorList>
            <person name="Tran P."/>
        </authorList>
    </citation>
    <scope>NUCLEOTIDE SEQUENCE</scope>
    <source>
        <strain evidence="7">K_DeepCast_65m_m2_066</strain>
    </source>
</reference>
<comment type="caution">
    <text evidence="7">The sequence shown here is derived from an EMBL/GenBank/DDBJ whole genome shotgun (WGS) entry which is preliminary data.</text>
</comment>
<dbReference type="InterPro" id="IPR003593">
    <property type="entry name" value="AAA+_ATPase"/>
</dbReference>
<keyword evidence="1" id="KW-0813">Transport</keyword>
<dbReference type="Pfam" id="PF00005">
    <property type="entry name" value="ABC_tran"/>
    <property type="match status" value="1"/>
</dbReference>
<name>A0A938B1A9_UNCTE</name>
<dbReference type="InterPro" id="IPR003439">
    <property type="entry name" value="ABC_transporter-like_ATP-bd"/>
</dbReference>
<comment type="function">
    <text evidence="5">Part of the ABC transporter complex HmuTUV involved in hemin import. Responsible for energy coupling to the transport system.</text>
</comment>
<dbReference type="InterPro" id="IPR027417">
    <property type="entry name" value="P-loop_NTPase"/>
</dbReference>
<dbReference type="SMART" id="SM00382">
    <property type="entry name" value="AAA"/>
    <property type="match status" value="1"/>
</dbReference>
<dbReference type="EMBL" id="VGLS01000391">
    <property type="protein sequence ID" value="MBM3224727.1"/>
    <property type="molecule type" value="Genomic_DNA"/>
</dbReference>
<gene>
    <name evidence="7" type="ORF">FJZ47_13105</name>
</gene>
<dbReference type="PROSITE" id="PS00211">
    <property type="entry name" value="ABC_TRANSPORTER_1"/>
    <property type="match status" value="1"/>
</dbReference>